<evidence type="ECO:0000256" key="4">
    <source>
        <dbReference type="ARBA" id="ARBA00022679"/>
    </source>
</evidence>
<dbReference type="AlphaFoldDB" id="A0A840YAN7"/>
<evidence type="ECO:0000259" key="8">
    <source>
        <dbReference type="Pfam" id="PF13581"/>
    </source>
</evidence>
<dbReference type="GO" id="GO:0004673">
    <property type="term" value="F:protein histidine kinase activity"/>
    <property type="evidence" value="ECO:0007669"/>
    <property type="project" value="UniProtKB-EC"/>
</dbReference>
<sequence length="152" mass="15811">MAGTWGDTPLPQVVRAALAPWTEAGRIRIACHCGEVFPTLRPVQAQALVLALHELATNAAKYGAISSPEGMVTVACAADRGGARVEWAESGGPRLEPGVQPRRGFGTRLLERALPRELGAGSQVSLRFEPGGLRAVITIGSAPREPAEPAGG</sequence>
<gene>
    <name evidence="9" type="ORF">FHS87_001127</name>
</gene>
<keyword evidence="4" id="KW-0808">Transferase</keyword>
<keyword evidence="5" id="KW-0547">Nucleotide-binding</keyword>
<keyword evidence="3" id="KW-0597">Phosphoprotein</keyword>
<evidence type="ECO:0000256" key="1">
    <source>
        <dbReference type="ARBA" id="ARBA00000085"/>
    </source>
</evidence>
<comment type="catalytic activity">
    <reaction evidence="1">
        <text>ATP + protein L-histidine = ADP + protein N-phospho-L-histidine.</text>
        <dbReference type="EC" id="2.7.13.3"/>
    </reaction>
</comment>
<dbReference type="EC" id="2.7.13.3" evidence="2"/>
<evidence type="ECO:0000313" key="10">
    <source>
        <dbReference type="Proteomes" id="UP000580654"/>
    </source>
</evidence>
<dbReference type="PANTHER" id="PTHR41523">
    <property type="entry name" value="TWO-COMPONENT SYSTEM SENSOR PROTEIN"/>
    <property type="match status" value="1"/>
</dbReference>
<dbReference type="GO" id="GO:0005524">
    <property type="term" value="F:ATP binding"/>
    <property type="evidence" value="ECO:0007669"/>
    <property type="project" value="UniProtKB-KW"/>
</dbReference>
<comment type="caution">
    <text evidence="9">The sequence shown here is derived from an EMBL/GenBank/DDBJ whole genome shotgun (WGS) entry which is preliminary data.</text>
</comment>
<reference evidence="9 10" key="1">
    <citation type="submission" date="2020-08" db="EMBL/GenBank/DDBJ databases">
        <title>Genomic Encyclopedia of Type Strains, Phase IV (KMG-IV): sequencing the most valuable type-strain genomes for metagenomic binning, comparative biology and taxonomic classification.</title>
        <authorList>
            <person name="Goeker M."/>
        </authorList>
    </citation>
    <scope>NUCLEOTIDE SEQUENCE [LARGE SCALE GENOMIC DNA]</scope>
    <source>
        <strain evidence="9 10">DSM 25622</strain>
    </source>
</reference>
<feature type="domain" description="Histidine kinase/HSP90-like ATPase" evidence="8">
    <location>
        <begin position="40"/>
        <end position="106"/>
    </location>
</feature>
<evidence type="ECO:0000256" key="5">
    <source>
        <dbReference type="ARBA" id="ARBA00022741"/>
    </source>
</evidence>
<dbReference type="InterPro" id="IPR003594">
    <property type="entry name" value="HATPase_dom"/>
</dbReference>
<keyword evidence="6 9" id="KW-0418">Kinase</keyword>
<evidence type="ECO:0000256" key="7">
    <source>
        <dbReference type="ARBA" id="ARBA00022840"/>
    </source>
</evidence>
<evidence type="ECO:0000256" key="3">
    <source>
        <dbReference type="ARBA" id="ARBA00022553"/>
    </source>
</evidence>
<evidence type="ECO:0000256" key="6">
    <source>
        <dbReference type="ARBA" id="ARBA00022777"/>
    </source>
</evidence>
<evidence type="ECO:0000313" key="9">
    <source>
        <dbReference type="EMBL" id="MBB5693101.1"/>
    </source>
</evidence>
<dbReference type="EMBL" id="JACIJD010000004">
    <property type="protein sequence ID" value="MBB5693101.1"/>
    <property type="molecule type" value="Genomic_DNA"/>
</dbReference>
<dbReference type="InterPro" id="IPR036890">
    <property type="entry name" value="HATPase_C_sf"/>
</dbReference>
<keyword evidence="10" id="KW-1185">Reference proteome</keyword>
<dbReference type="Pfam" id="PF13581">
    <property type="entry name" value="HATPase_c_2"/>
    <property type="match status" value="1"/>
</dbReference>
<dbReference type="PANTHER" id="PTHR41523:SF7">
    <property type="entry name" value="HISTIDINE KINASE"/>
    <property type="match status" value="1"/>
</dbReference>
<accession>A0A840YAN7</accession>
<dbReference type="SUPFAM" id="SSF55874">
    <property type="entry name" value="ATPase domain of HSP90 chaperone/DNA topoisomerase II/histidine kinase"/>
    <property type="match status" value="1"/>
</dbReference>
<name>A0A840YAN7_9PROT</name>
<dbReference type="Gene3D" id="3.30.565.10">
    <property type="entry name" value="Histidine kinase-like ATPase, C-terminal domain"/>
    <property type="match status" value="1"/>
</dbReference>
<keyword evidence="7" id="KW-0067">ATP-binding</keyword>
<organism evidence="9 10">
    <name type="scientific">Muricoccus pecuniae</name>
    <dbReference type="NCBI Taxonomy" id="693023"/>
    <lineage>
        <taxon>Bacteria</taxon>
        <taxon>Pseudomonadati</taxon>
        <taxon>Pseudomonadota</taxon>
        <taxon>Alphaproteobacteria</taxon>
        <taxon>Acetobacterales</taxon>
        <taxon>Roseomonadaceae</taxon>
        <taxon>Muricoccus</taxon>
    </lineage>
</organism>
<proteinExistence type="predicted"/>
<protein>
    <recommendedName>
        <fullName evidence="2">histidine kinase</fullName>
        <ecNumber evidence="2">2.7.13.3</ecNumber>
    </recommendedName>
</protein>
<evidence type="ECO:0000256" key="2">
    <source>
        <dbReference type="ARBA" id="ARBA00012438"/>
    </source>
</evidence>
<dbReference type="Proteomes" id="UP000580654">
    <property type="component" value="Unassembled WGS sequence"/>
</dbReference>